<reference evidence="3" key="1">
    <citation type="submission" date="2020-08" db="EMBL/GenBank/DDBJ databases">
        <title>Hyunsoonleella sp. strain SJ7 genome sequencing and assembly.</title>
        <authorList>
            <person name="Kim I."/>
        </authorList>
    </citation>
    <scope>NUCLEOTIDE SEQUENCE</scope>
    <source>
        <strain evidence="3">SJ7</strain>
    </source>
</reference>
<name>A0A923KG47_9FLAO</name>
<gene>
    <name evidence="3" type="ORF">H7U19_03925</name>
</gene>
<dbReference type="RefSeq" id="WP_186559047.1">
    <property type="nucleotide sequence ID" value="NZ_JACNMF010000001.1"/>
</dbReference>
<organism evidence="3 4">
    <name type="scientific">Hyunsoonleella aquatilis</name>
    <dbReference type="NCBI Taxonomy" id="2762758"/>
    <lineage>
        <taxon>Bacteria</taxon>
        <taxon>Pseudomonadati</taxon>
        <taxon>Bacteroidota</taxon>
        <taxon>Flavobacteriia</taxon>
        <taxon>Flavobacteriales</taxon>
        <taxon>Flavobacteriaceae</taxon>
    </lineage>
</organism>
<protein>
    <submittedName>
        <fullName evidence="3">Phosphatase</fullName>
    </submittedName>
</protein>
<evidence type="ECO:0000256" key="1">
    <source>
        <dbReference type="SAM" id="MobiDB-lite"/>
    </source>
</evidence>
<feature type="chain" id="PRO_5036789633" evidence="2">
    <location>
        <begin position="26"/>
        <end position="514"/>
    </location>
</feature>
<feature type="region of interest" description="Disordered" evidence="1">
    <location>
        <begin position="33"/>
        <end position="52"/>
    </location>
</feature>
<dbReference type="InterPro" id="IPR008557">
    <property type="entry name" value="PhoX"/>
</dbReference>
<dbReference type="EMBL" id="JACNMF010000001">
    <property type="protein sequence ID" value="MBC3757536.1"/>
    <property type="molecule type" value="Genomic_DNA"/>
</dbReference>
<comment type="caution">
    <text evidence="3">The sequence shown here is derived from an EMBL/GenBank/DDBJ whole genome shotgun (WGS) entry which is preliminary data.</text>
</comment>
<keyword evidence="2" id="KW-0732">Signal</keyword>
<feature type="signal peptide" evidence="2">
    <location>
        <begin position="1"/>
        <end position="25"/>
    </location>
</feature>
<proteinExistence type="predicted"/>
<dbReference type="PROSITE" id="PS51257">
    <property type="entry name" value="PROKAR_LIPOPROTEIN"/>
    <property type="match status" value="1"/>
</dbReference>
<dbReference type="Proteomes" id="UP000656244">
    <property type="component" value="Unassembled WGS sequence"/>
</dbReference>
<accession>A0A923KG47</accession>
<sequence length="514" mass="55381">MKKLLNFLLLVFVLTMIPITVISCAEDGKDGIDGVAGQDGEDGKDGEDGEDGEDLTIAELVPLESSKTPNLLKVDPAFSSITVTPILSSEDVIEGSPDFVYGSMADGAGLLKEDDGTFTLINNIEADYSIARIRLNEDLKPLHGEYILNAFATAFTAQCSGSLVTPEEHGFGPVYLSGGEWGGSSKGVFATNPYRSANNADSAIMLPKFGQWSTENAVVIGKDAYPDKTVAFIGDDHSDNSVPSGQLGMYVGSRGRLDNGKLYGLKVTSAGINFEMDMVEGTEYDAEFVELEETQIDLLDAEAKAKGVMGFSRLEDIDWRRGSSANQREIYFAVTGRNKTDLVGKGSLLGRIYKVVLNDTDPTGAAKITCVLDADKEGGKADGFHSPDNILVTENYAYIQEDPNGYASLNADIQGYAKLYQYDLNTGTVKTVLECDQDEAATKGYGTTSRTWEITGMIDVTDVVANGEKTFVLITQNHGWEPEDGSAFTDVTANPAYNSRKEGSVLYIVKGLDR</sequence>
<evidence type="ECO:0000313" key="3">
    <source>
        <dbReference type="EMBL" id="MBC3757536.1"/>
    </source>
</evidence>
<evidence type="ECO:0000256" key="2">
    <source>
        <dbReference type="SAM" id="SignalP"/>
    </source>
</evidence>
<feature type="compositionally biased region" description="Acidic residues" evidence="1">
    <location>
        <begin position="39"/>
        <end position="52"/>
    </location>
</feature>
<dbReference type="Pfam" id="PF05787">
    <property type="entry name" value="PhoX"/>
    <property type="match status" value="1"/>
</dbReference>
<evidence type="ECO:0000313" key="4">
    <source>
        <dbReference type="Proteomes" id="UP000656244"/>
    </source>
</evidence>
<keyword evidence="4" id="KW-1185">Reference proteome</keyword>
<dbReference type="AlphaFoldDB" id="A0A923KG47"/>